<feature type="non-terminal residue" evidence="1">
    <location>
        <position position="380"/>
    </location>
</feature>
<keyword evidence="2" id="KW-1185">Reference proteome</keyword>
<dbReference type="EMBL" id="JAMZIH010006181">
    <property type="protein sequence ID" value="KAJ1674192.1"/>
    <property type="molecule type" value="Genomic_DNA"/>
</dbReference>
<evidence type="ECO:0000313" key="2">
    <source>
        <dbReference type="Proteomes" id="UP001145114"/>
    </source>
</evidence>
<name>A0ACC1HDC3_9FUNG</name>
<protein>
    <submittedName>
        <fullName evidence="1">THO2 plays a role in transcriptional elongation</fullName>
    </submittedName>
</protein>
<sequence length="380" mass="42248">MIVDELVRESIIDSAVLQSIRSESIPSDEGFELLAVQVRSLPNSLSRIVQDLLRIFCLPTLRPSDGSSNFQDAGKGLRFPAPSVLCRIFDVVLKALDSRSDDSNSTSKDTGGEEQSRESAQEGQSLADSDDAKKQEVKRSLERAILNNVWSLCIEWEADGPSFGSAAAARGQAGKAEAPEWVRRMDEVHARCMGQLMVVVRALLDAGIITTSEAKIRLEPGFLERVGAIESARVLTAYATRLRTMALYKQDKFNLLQEESQGFAKVIATLGMSMLAFRRRVEEKEQAETRPATNGLPATDQKASPTRMETEPSEGVSLTSSERALWDIQNDTALINEVERLWESINFTIGTFDIDPNRVVDLILDFFIARVKQDWRFFIA</sequence>
<evidence type="ECO:0000313" key="1">
    <source>
        <dbReference type="EMBL" id="KAJ1674192.1"/>
    </source>
</evidence>
<gene>
    <name evidence="1" type="primary">RLR1_2</name>
    <name evidence="1" type="ORF">EV182_003776</name>
</gene>
<dbReference type="Proteomes" id="UP001145114">
    <property type="component" value="Unassembled WGS sequence"/>
</dbReference>
<organism evidence="1 2">
    <name type="scientific">Spiromyces aspiralis</name>
    <dbReference type="NCBI Taxonomy" id="68401"/>
    <lineage>
        <taxon>Eukaryota</taxon>
        <taxon>Fungi</taxon>
        <taxon>Fungi incertae sedis</taxon>
        <taxon>Zoopagomycota</taxon>
        <taxon>Kickxellomycotina</taxon>
        <taxon>Kickxellomycetes</taxon>
        <taxon>Kickxellales</taxon>
        <taxon>Kickxellaceae</taxon>
        <taxon>Spiromyces</taxon>
    </lineage>
</organism>
<comment type="caution">
    <text evidence="1">The sequence shown here is derived from an EMBL/GenBank/DDBJ whole genome shotgun (WGS) entry which is preliminary data.</text>
</comment>
<proteinExistence type="predicted"/>
<accession>A0ACC1HDC3</accession>
<reference evidence="1" key="1">
    <citation type="submission" date="2022-06" db="EMBL/GenBank/DDBJ databases">
        <title>Phylogenomic reconstructions and comparative analyses of Kickxellomycotina fungi.</title>
        <authorList>
            <person name="Reynolds N.K."/>
            <person name="Stajich J.E."/>
            <person name="Barry K."/>
            <person name="Grigoriev I.V."/>
            <person name="Crous P."/>
            <person name="Smith M.E."/>
        </authorList>
    </citation>
    <scope>NUCLEOTIDE SEQUENCE</scope>
    <source>
        <strain evidence="1">RSA 2271</strain>
    </source>
</reference>